<sequence length="225" mass="25109">MIKIENIIKEYQDEDINTVALNGINFKIDDGEFVAITGPSGSGKSTMMHILGLLDRPTKGKFYLDDRDTSKYNDEQLALLRNQKVGFIFQAFNLLKKTSIFDNVRLPLQYNPDIKQGDIDYLAGLAIEAVGITHRKNHLTNQLSGGEQQRAAIARALVNSPSLILADEPTGNLDTKNSMQTMDIFTDLNKKGQTIIIVTHEPDIAAYAKRNIQMKDGKIIDDIKT</sequence>
<feature type="domain" description="ABC transporter" evidence="5">
    <location>
        <begin position="2"/>
        <end position="225"/>
    </location>
</feature>
<dbReference type="Proteomes" id="UP000231450">
    <property type="component" value="Unassembled WGS sequence"/>
</dbReference>
<dbReference type="PANTHER" id="PTHR42798:SF6">
    <property type="entry name" value="CELL DIVISION ATP-BINDING PROTEIN FTSE"/>
    <property type="match status" value="1"/>
</dbReference>
<keyword evidence="4 6" id="KW-0067">ATP-binding</keyword>
<dbReference type="CDD" id="cd03255">
    <property type="entry name" value="ABC_MJ0796_LolCDE_FtsE"/>
    <property type="match status" value="1"/>
</dbReference>
<evidence type="ECO:0000313" key="7">
    <source>
        <dbReference type="Proteomes" id="UP000231450"/>
    </source>
</evidence>
<dbReference type="PROSITE" id="PS00211">
    <property type="entry name" value="ABC_TRANSPORTER_1"/>
    <property type="match status" value="1"/>
</dbReference>
<dbReference type="GO" id="GO:0098796">
    <property type="term" value="C:membrane protein complex"/>
    <property type="evidence" value="ECO:0007669"/>
    <property type="project" value="UniProtKB-ARBA"/>
</dbReference>
<gene>
    <name evidence="6" type="ORF">COU81_00250</name>
</gene>
<dbReference type="GO" id="GO:0005524">
    <property type="term" value="F:ATP binding"/>
    <property type="evidence" value="ECO:0007669"/>
    <property type="project" value="UniProtKB-KW"/>
</dbReference>
<accession>A0A2M8KF35</accession>
<evidence type="ECO:0000256" key="4">
    <source>
        <dbReference type="ARBA" id="ARBA00022840"/>
    </source>
</evidence>
<dbReference type="AlphaFoldDB" id="A0A2M8KF35"/>
<organism evidence="6 7">
    <name type="scientific">Candidatus Portnoybacteria bacterium CG10_big_fil_rev_8_21_14_0_10_36_7</name>
    <dbReference type="NCBI Taxonomy" id="1974812"/>
    <lineage>
        <taxon>Bacteria</taxon>
        <taxon>Candidatus Portnoyibacteriota</taxon>
    </lineage>
</organism>
<dbReference type="SMART" id="SM00382">
    <property type="entry name" value="AAA"/>
    <property type="match status" value="1"/>
</dbReference>
<dbReference type="InterPro" id="IPR003439">
    <property type="entry name" value="ABC_transporter-like_ATP-bd"/>
</dbReference>
<dbReference type="PROSITE" id="PS50893">
    <property type="entry name" value="ABC_TRANSPORTER_2"/>
    <property type="match status" value="1"/>
</dbReference>
<dbReference type="GO" id="GO:0016887">
    <property type="term" value="F:ATP hydrolysis activity"/>
    <property type="evidence" value="ECO:0007669"/>
    <property type="project" value="InterPro"/>
</dbReference>
<evidence type="ECO:0000256" key="1">
    <source>
        <dbReference type="ARBA" id="ARBA00005417"/>
    </source>
</evidence>
<proteinExistence type="inferred from homology"/>
<evidence type="ECO:0000259" key="5">
    <source>
        <dbReference type="PROSITE" id="PS50893"/>
    </source>
</evidence>
<dbReference type="InterPro" id="IPR017871">
    <property type="entry name" value="ABC_transporter-like_CS"/>
</dbReference>
<evidence type="ECO:0000313" key="6">
    <source>
        <dbReference type="EMBL" id="PJE58524.1"/>
    </source>
</evidence>
<reference evidence="7" key="1">
    <citation type="submission" date="2017-09" db="EMBL/GenBank/DDBJ databases">
        <title>Depth-based differentiation of microbial function through sediment-hosted aquifers and enrichment of novel symbionts in the deep terrestrial subsurface.</title>
        <authorList>
            <person name="Probst A.J."/>
            <person name="Ladd B."/>
            <person name="Jarett J.K."/>
            <person name="Geller-Mcgrath D.E."/>
            <person name="Sieber C.M.K."/>
            <person name="Emerson J.B."/>
            <person name="Anantharaman K."/>
            <person name="Thomas B.C."/>
            <person name="Malmstrom R."/>
            <person name="Stieglmeier M."/>
            <person name="Klingl A."/>
            <person name="Woyke T."/>
            <person name="Ryan C.M."/>
            <person name="Banfield J.F."/>
        </authorList>
    </citation>
    <scope>NUCLEOTIDE SEQUENCE [LARGE SCALE GENOMIC DNA]</scope>
</reference>
<dbReference type="InterPro" id="IPR027417">
    <property type="entry name" value="P-loop_NTPase"/>
</dbReference>
<dbReference type="PANTHER" id="PTHR42798">
    <property type="entry name" value="LIPOPROTEIN-RELEASING SYSTEM ATP-BINDING PROTEIN LOLD"/>
    <property type="match status" value="1"/>
</dbReference>
<keyword evidence="2" id="KW-0813">Transport</keyword>
<protein>
    <submittedName>
        <fullName evidence="6">Macrolide ABC transporter ATP-binding protein</fullName>
    </submittedName>
</protein>
<dbReference type="GO" id="GO:0022857">
    <property type="term" value="F:transmembrane transporter activity"/>
    <property type="evidence" value="ECO:0007669"/>
    <property type="project" value="UniProtKB-ARBA"/>
</dbReference>
<comment type="similarity">
    <text evidence="1">Belongs to the ABC transporter superfamily.</text>
</comment>
<evidence type="ECO:0000256" key="2">
    <source>
        <dbReference type="ARBA" id="ARBA00022448"/>
    </source>
</evidence>
<keyword evidence="3" id="KW-0547">Nucleotide-binding</keyword>
<evidence type="ECO:0000256" key="3">
    <source>
        <dbReference type="ARBA" id="ARBA00022741"/>
    </source>
</evidence>
<dbReference type="FunFam" id="3.40.50.300:FF:000032">
    <property type="entry name" value="Export ABC transporter ATP-binding protein"/>
    <property type="match status" value="1"/>
</dbReference>
<dbReference type="InterPro" id="IPR003593">
    <property type="entry name" value="AAA+_ATPase"/>
</dbReference>
<comment type="caution">
    <text evidence="6">The sequence shown here is derived from an EMBL/GenBank/DDBJ whole genome shotgun (WGS) entry which is preliminary data.</text>
</comment>
<dbReference type="SUPFAM" id="SSF52540">
    <property type="entry name" value="P-loop containing nucleoside triphosphate hydrolases"/>
    <property type="match status" value="1"/>
</dbReference>
<dbReference type="Pfam" id="PF00005">
    <property type="entry name" value="ABC_tran"/>
    <property type="match status" value="1"/>
</dbReference>
<dbReference type="Gene3D" id="3.40.50.300">
    <property type="entry name" value="P-loop containing nucleotide triphosphate hydrolases"/>
    <property type="match status" value="1"/>
</dbReference>
<dbReference type="EMBL" id="PFDW01000006">
    <property type="protein sequence ID" value="PJE58524.1"/>
    <property type="molecule type" value="Genomic_DNA"/>
</dbReference>
<dbReference type="InterPro" id="IPR017911">
    <property type="entry name" value="MacB-like_ATP-bd"/>
</dbReference>
<name>A0A2M8KF35_9BACT</name>